<evidence type="ECO:0000259" key="2">
    <source>
        <dbReference type="SMART" id="SM00226"/>
    </source>
</evidence>
<dbReference type="PANTHER" id="PTHR43428:SF1">
    <property type="entry name" value="ARSENATE REDUCTASE"/>
    <property type="match status" value="1"/>
</dbReference>
<keyword evidence="4" id="KW-1185">Reference proteome</keyword>
<dbReference type="SMART" id="SM00226">
    <property type="entry name" value="LMWPc"/>
    <property type="match status" value="1"/>
</dbReference>
<dbReference type="SUPFAM" id="SSF52788">
    <property type="entry name" value="Phosphotyrosine protein phosphatases I"/>
    <property type="match status" value="1"/>
</dbReference>
<dbReference type="Gene3D" id="3.40.50.2300">
    <property type="match status" value="1"/>
</dbReference>
<protein>
    <submittedName>
        <fullName evidence="3">Arsenate reductase ArsC</fullName>
        <ecNumber evidence="3">1.20.4.4</ecNumber>
    </submittedName>
</protein>
<feature type="domain" description="Phosphotyrosine protein phosphatase I" evidence="2">
    <location>
        <begin position="2"/>
        <end position="149"/>
    </location>
</feature>
<evidence type="ECO:0000313" key="4">
    <source>
        <dbReference type="Proteomes" id="UP001596116"/>
    </source>
</evidence>
<dbReference type="InterPro" id="IPR036196">
    <property type="entry name" value="Ptyr_pPase_sf"/>
</dbReference>
<evidence type="ECO:0000256" key="1">
    <source>
        <dbReference type="ARBA" id="ARBA00022849"/>
    </source>
</evidence>
<comment type="caution">
    <text evidence="3">The sequence shown here is derived from an EMBL/GenBank/DDBJ whole genome shotgun (WGS) entry which is preliminary data.</text>
</comment>
<dbReference type="RefSeq" id="WP_379879992.1">
    <property type="nucleotide sequence ID" value="NZ_JBHPON010000001.1"/>
</dbReference>
<dbReference type="InterPro" id="IPR023485">
    <property type="entry name" value="Ptyr_pPase"/>
</dbReference>
<gene>
    <name evidence="3" type="ORF">ACFMB1_03885</name>
</gene>
<evidence type="ECO:0000313" key="3">
    <source>
        <dbReference type="EMBL" id="MFC6034668.1"/>
    </source>
</evidence>
<dbReference type="PANTHER" id="PTHR43428">
    <property type="entry name" value="ARSENATE REDUCTASE"/>
    <property type="match status" value="1"/>
</dbReference>
<keyword evidence="1" id="KW-0059">Arsenical resistance</keyword>
<proteinExistence type="predicted"/>
<dbReference type="GO" id="GO:0030612">
    <property type="term" value="F:arsenate reductase (thioredoxin) activity"/>
    <property type="evidence" value="ECO:0007669"/>
    <property type="project" value="UniProtKB-EC"/>
</dbReference>
<keyword evidence="3" id="KW-0560">Oxidoreductase</keyword>
<dbReference type="EMBL" id="JBHPON010000001">
    <property type="protein sequence ID" value="MFC6034668.1"/>
    <property type="molecule type" value="Genomic_DNA"/>
</dbReference>
<accession>A0ABW1KW38</accession>
<dbReference type="Pfam" id="PF01451">
    <property type="entry name" value="LMWPc"/>
    <property type="match status" value="1"/>
</dbReference>
<sequence>MRNILFLCTGNSARSIMAEAYMNHIGSGAGKGSWRAFSAGSTPTGKVNPFALETLRAHGVASPKDVRSKSWDEFAKPGGPLMDVVVTVCDNAAGEICPIWPTRNGAAPRKLHWSFPDPAAIEGDEATKRAAFETVFADIRGRIDAFLSQADT</sequence>
<reference evidence="3 4" key="1">
    <citation type="submission" date="2024-09" db="EMBL/GenBank/DDBJ databases">
        <authorList>
            <person name="Zhang Z.-H."/>
        </authorList>
    </citation>
    <scope>NUCLEOTIDE SEQUENCE [LARGE SCALE GENOMIC DNA]</scope>
    <source>
        <strain evidence="3 4">HHTR114</strain>
    </source>
</reference>
<dbReference type="EC" id="1.20.4.4" evidence="3"/>
<name>A0ABW1KW38_9PROT</name>
<dbReference type="Proteomes" id="UP001596116">
    <property type="component" value="Unassembled WGS sequence"/>
</dbReference>
<dbReference type="CDD" id="cd16345">
    <property type="entry name" value="LMWP_ArsC"/>
    <property type="match status" value="1"/>
</dbReference>
<organism evidence="3 4">
    <name type="scientific">Hyphococcus aureus</name>
    <dbReference type="NCBI Taxonomy" id="2666033"/>
    <lineage>
        <taxon>Bacteria</taxon>
        <taxon>Pseudomonadati</taxon>
        <taxon>Pseudomonadota</taxon>
        <taxon>Alphaproteobacteria</taxon>
        <taxon>Parvularculales</taxon>
        <taxon>Parvularculaceae</taxon>
        <taxon>Hyphococcus</taxon>
    </lineage>
</organism>